<organism evidence="2 3">
    <name type="scientific">Clupea harengus</name>
    <name type="common">Atlantic herring</name>
    <dbReference type="NCBI Taxonomy" id="7950"/>
    <lineage>
        <taxon>Eukaryota</taxon>
        <taxon>Metazoa</taxon>
        <taxon>Chordata</taxon>
        <taxon>Craniata</taxon>
        <taxon>Vertebrata</taxon>
        <taxon>Euteleostomi</taxon>
        <taxon>Actinopterygii</taxon>
        <taxon>Neopterygii</taxon>
        <taxon>Teleostei</taxon>
        <taxon>Clupei</taxon>
        <taxon>Clupeiformes</taxon>
        <taxon>Clupeoidei</taxon>
        <taxon>Clupeidae</taxon>
        <taxon>Clupea</taxon>
    </lineage>
</organism>
<proteinExistence type="predicted"/>
<dbReference type="Gene3D" id="2.60.40.1180">
    <property type="entry name" value="Golgi alpha-mannosidase II"/>
    <property type="match status" value="1"/>
</dbReference>
<evidence type="ECO:0000313" key="3">
    <source>
        <dbReference type="RefSeq" id="XP_012692022.2"/>
    </source>
</evidence>
<dbReference type="InterPro" id="IPR048395">
    <property type="entry name" value="Glyco_hydro_31_C"/>
</dbReference>
<name>A0A6P3W819_CLUHA</name>
<dbReference type="Pfam" id="PF21365">
    <property type="entry name" value="Glyco_hydro_31_3rd"/>
    <property type="match status" value="1"/>
</dbReference>
<dbReference type="AlphaFoldDB" id="A0A6P3W819"/>
<accession>A0A6P3W819</accession>
<dbReference type="InterPro" id="IPR050985">
    <property type="entry name" value="Alpha-glycosidase_related"/>
</dbReference>
<gene>
    <name evidence="3" type="primary">LOC105908097</name>
</gene>
<keyword evidence="2" id="KW-1185">Reference proteome</keyword>
<dbReference type="PANTHER" id="PTHR43053:SF6">
    <property type="entry name" value="SITS-BINDING PROTEIN"/>
    <property type="match status" value="1"/>
</dbReference>
<dbReference type="PANTHER" id="PTHR43053">
    <property type="entry name" value="GLYCOSIDASE FAMILY 31"/>
    <property type="match status" value="1"/>
</dbReference>
<dbReference type="InterPro" id="IPR013780">
    <property type="entry name" value="Glyco_hydro_b"/>
</dbReference>
<dbReference type="KEGG" id="char:105908097"/>
<sequence length="493" mass="55669">MLSDLSLRPAAYGSVLEHYFLSSSGVAIMLSSTVALQVGIERERQLCVRVEPGALVQPLHYRVCVARNLKEAHQVVMRHRQRHANVPVMPNTGILRSSLWKFPEPVSSAERLERELRTFSNRLKRHTLGPGVINLDEHSTSLLLFADSAHKHMHWRSVSLVQHLNLSITVSPFFRLKYLQGQKSRREAADPRLWISMRTAGSSRQAPALTWWRGELCVKLDLSRPTSARWLLERVALASAHLGAEYVVMETGEGSPPDRDSVTAGEYVRRLGRIAAQAGDTTILTSASGSSELGLFVQMPALQADWSYSGLKGIIPAVLLHSLMGYPFFIPDAVGGSLAHEDEVDEELFIRWLELISFLPVISFQKPPWSFSSDWVLNLTRSYLSSHLEFVVPLLQKYAQEWSVSRNPVYRPLWWLTPDDPYTLTIDDQFLIGDEVLVAPVTDRGMLWRDIYLPGTDLQWQDRSSGCVFQGGVLLHRYPIGLEQVAVFMRIHT</sequence>
<evidence type="ECO:0000313" key="2">
    <source>
        <dbReference type="Proteomes" id="UP000515152"/>
    </source>
</evidence>
<dbReference type="GeneID" id="105908097"/>
<dbReference type="Gene3D" id="3.20.20.80">
    <property type="entry name" value="Glycosidases"/>
    <property type="match status" value="1"/>
</dbReference>
<dbReference type="InterPro" id="IPR017853">
    <property type="entry name" value="GH"/>
</dbReference>
<dbReference type="SUPFAM" id="SSF51445">
    <property type="entry name" value="(Trans)glycosidases"/>
    <property type="match status" value="1"/>
</dbReference>
<dbReference type="RefSeq" id="XP_012692022.2">
    <property type="nucleotide sequence ID" value="XM_012836568.2"/>
</dbReference>
<protein>
    <submittedName>
        <fullName evidence="3">SITS-binding protein-like</fullName>
    </submittedName>
</protein>
<feature type="domain" description="Glycosyl hydrolase family 31 C-terminal" evidence="1">
    <location>
        <begin position="407"/>
        <end position="490"/>
    </location>
</feature>
<dbReference type="Proteomes" id="UP000515152">
    <property type="component" value="Chromosome 6"/>
</dbReference>
<reference evidence="3" key="1">
    <citation type="submission" date="2025-08" db="UniProtKB">
        <authorList>
            <consortium name="RefSeq"/>
        </authorList>
    </citation>
    <scope>IDENTIFICATION</scope>
</reference>
<dbReference type="OrthoDB" id="10070917at2759"/>
<dbReference type="SUPFAM" id="SSF51011">
    <property type="entry name" value="Glycosyl hydrolase domain"/>
    <property type="match status" value="1"/>
</dbReference>
<evidence type="ECO:0000259" key="1">
    <source>
        <dbReference type="Pfam" id="PF21365"/>
    </source>
</evidence>